<dbReference type="Pfam" id="PF00795">
    <property type="entry name" value="CN_hydrolase"/>
    <property type="match status" value="1"/>
</dbReference>
<evidence type="ECO:0000313" key="4">
    <source>
        <dbReference type="Proteomes" id="UP000800981"/>
    </source>
</evidence>
<sequence>MGRRVRVGMGQQLVVPGEVDANLARATEMITAAAGRRCDVVVLPETLDVGWTHGRAVELARPVPGPTTDTLCRAAAAHGIVVAAGVTERAGGLVHNTAVLIDAAGEIVLRHRKINELDFAREVYATGSSLAVADTAIGRVGLDVCADNSASSVALGHALGLMGARILLSPSAWAVPPGHDNVRDPYGEEWVVPYRELAVRHGMPVVGVSNVGPVVGGTWDGWSCIGASLVVDRDGEVVAQAPYGVDAETLLTVDLAVG</sequence>
<name>A0ABX0GRB2_9ACTN</name>
<dbReference type="InterPro" id="IPR036526">
    <property type="entry name" value="C-N_Hydrolase_sf"/>
</dbReference>
<dbReference type="PANTHER" id="PTHR43674">
    <property type="entry name" value="NITRILASE C965.09-RELATED"/>
    <property type="match status" value="1"/>
</dbReference>
<dbReference type="CDD" id="cd07197">
    <property type="entry name" value="nitrilase"/>
    <property type="match status" value="1"/>
</dbReference>
<protein>
    <submittedName>
        <fullName evidence="3">Carbon-nitrogen hydrolase family protein</fullName>
    </submittedName>
</protein>
<dbReference type="PANTHER" id="PTHR43674:SF2">
    <property type="entry name" value="BETA-UREIDOPROPIONASE"/>
    <property type="match status" value="1"/>
</dbReference>
<organism evidence="3 4">
    <name type="scientific">Motilibacter deserti</name>
    <dbReference type="NCBI Taxonomy" id="2714956"/>
    <lineage>
        <taxon>Bacteria</taxon>
        <taxon>Bacillati</taxon>
        <taxon>Actinomycetota</taxon>
        <taxon>Actinomycetes</taxon>
        <taxon>Motilibacterales</taxon>
        <taxon>Motilibacteraceae</taxon>
        <taxon>Motilibacter</taxon>
    </lineage>
</organism>
<keyword evidence="4" id="KW-1185">Reference proteome</keyword>
<evidence type="ECO:0000259" key="2">
    <source>
        <dbReference type="PROSITE" id="PS50263"/>
    </source>
</evidence>
<dbReference type="Proteomes" id="UP000800981">
    <property type="component" value="Unassembled WGS sequence"/>
</dbReference>
<dbReference type="EMBL" id="JAANNP010000001">
    <property type="protein sequence ID" value="NHC12399.1"/>
    <property type="molecule type" value="Genomic_DNA"/>
</dbReference>
<dbReference type="InterPro" id="IPR050345">
    <property type="entry name" value="Aliph_Amidase/BUP"/>
</dbReference>
<proteinExistence type="predicted"/>
<dbReference type="InterPro" id="IPR003010">
    <property type="entry name" value="C-N_Hydrolase"/>
</dbReference>
<evidence type="ECO:0000313" key="3">
    <source>
        <dbReference type="EMBL" id="NHC12399.1"/>
    </source>
</evidence>
<gene>
    <name evidence="3" type="ORF">G9H71_01205</name>
</gene>
<dbReference type="SUPFAM" id="SSF56317">
    <property type="entry name" value="Carbon-nitrogen hydrolase"/>
    <property type="match status" value="1"/>
</dbReference>
<reference evidence="3 4" key="1">
    <citation type="submission" date="2020-03" db="EMBL/GenBank/DDBJ databases">
        <title>Two novel Motilibacter sp.</title>
        <authorList>
            <person name="Liu S."/>
        </authorList>
    </citation>
    <scope>NUCLEOTIDE SEQUENCE [LARGE SCALE GENOMIC DNA]</scope>
    <source>
        <strain evidence="3 4">E257</strain>
    </source>
</reference>
<evidence type="ECO:0000256" key="1">
    <source>
        <dbReference type="ARBA" id="ARBA00022801"/>
    </source>
</evidence>
<comment type="caution">
    <text evidence="3">The sequence shown here is derived from an EMBL/GenBank/DDBJ whole genome shotgun (WGS) entry which is preliminary data.</text>
</comment>
<keyword evidence="1 3" id="KW-0378">Hydrolase</keyword>
<dbReference type="PROSITE" id="PS50263">
    <property type="entry name" value="CN_HYDROLASE"/>
    <property type="match status" value="1"/>
</dbReference>
<dbReference type="GO" id="GO:0016787">
    <property type="term" value="F:hydrolase activity"/>
    <property type="evidence" value="ECO:0007669"/>
    <property type="project" value="UniProtKB-KW"/>
</dbReference>
<dbReference type="Gene3D" id="3.60.110.10">
    <property type="entry name" value="Carbon-nitrogen hydrolase"/>
    <property type="match status" value="1"/>
</dbReference>
<accession>A0ABX0GRB2</accession>
<feature type="domain" description="CN hydrolase" evidence="2">
    <location>
        <begin position="5"/>
        <end position="257"/>
    </location>
</feature>